<dbReference type="GO" id="GO:0051082">
    <property type="term" value="F:unfolded protein binding"/>
    <property type="evidence" value="ECO:0007669"/>
    <property type="project" value="TreeGrafter"/>
</dbReference>
<evidence type="ECO:0000256" key="11">
    <source>
        <dbReference type="ARBA" id="ARBA00048456"/>
    </source>
</evidence>
<organism evidence="19 20">
    <name type="scientific">Acrobeloides nanus</name>
    <dbReference type="NCBI Taxonomy" id="290746"/>
    <lineage>
        <taxon>Eukaryota</taxon>
        <taxon>Metazoa</taxon>
        <taxon>Ecdysozoa</taxon>
        <taxon>Nematoda</taxon>
        <taxon>Chromadorea</taxon>
        <taxon>Rhabditida</taxon>
        <taxon>Tylenchina</taxon>
        <taxon>Cephalobomorpha</taxon>
        <taxon>Cephaloboidea</taxon>
        <taxon>Cephalobidae</taxon>
        <taxon>Acrobeloides</taxon>
    </lineage>
</organism>
<evidence type="ECO:0000256" key="13">
    <source>
        <dbReference type="SAM" id="SignalP"/>
    </source>
</evidence>
<dbReference type="InterPro" id="IPR009448">
    <property type="entry name" value="UDP-g_GGtrans"/>
</dbReference>
<dbReference type="Pfam" id="PF06427">
    <property type="entry name" value="UDP-g_GGTase"/>
    <property type="match status" value="1"/>
</dbReference>
<evidence type="ECO:0000259" key="17">
    <source>
        <dbReference type="Pfam" id="PF18403"/>
    </source>
</evidence>
<dbReference type="Pfam" id="PF18404">
    <property type="entry name" value="Glyco_transf_24"/>
    <property type="match status" value="1"/>
</dbReference>
<evidence type="ECO:0000256" key="6">
    <source>
        <dbReference type="ARBA" id="ARBA00022679"/>
    </source>
</evidence>
<evidence type="ECO:0000256" key="8">
    <source>
        <dbReference type="ARBA" id="ARBA00022824"/>
    </source>
</evidence>
<evidence type="ECO:0000256" key="9">
    <source>
        <dbReference type="ARBA" id="ARBA00023180"/>
    </source>
</evidence>
<dbReference type="WBParaSite" id="ACRNAN_Path_190.g675.t2">
    <property type="protein sequence ID" value="ACRNAN_Path_190.g675.t2"/>
    <property type="gene ID" value="ACRNAN_Path_190.g675"/>
</dbReference>
<dbReference type="InterPro" id="IPR040693">
    <property type="entry name" value="UGGT_TRXL_1"/>
</dbReference>
<keyword evidence="5" id="KW-0328">Glycosyltransferase</keyword>
<proteinExistence type="inferred from homology"/>
<feature type="region of interest" description="Disordered" evidence="12">
    <location>
        <begin position="1633"/>
        <end position="1657"/>
    </location>
</feature>
<evidence type="ECO:0000256" key="10">
    <source>
        <dbReference type="ARBA" id="ARBA00045874"/>
    </source>
</evidence>
<keyword evidence="19" id="KW-1185">Reference proteome</keyword>
<evidence type="ECO:0000256" key="5">
    <source>
        <dbReference type="ARBA" id="ARBA00022676"/>
    </source>
</evidence>
<dbReference type="PANTHER" id="PTHR11226:SF0">
    <property type="entry name" value="UDP-GLUCOSE:GLYCOPROTEIN GLUCOSYLTRANSFERASE"/>
    <property type="match status" value="1"/>
</dbReference>
<keyword evidence="8" id="KW-0256">Endoplasmic reticulum</keyword>
<dbReference type="Proteomes" id="UP000887540">
    <property type="component" value="Unplaced"/>
</dbReference>
<feature type="domain" description="UGGT thioredoxin-like" evidence="16">
    <location>
        <begin position="429"/>
        <end position="676"/>
    </location>
</feature>
<evidence type="ECO:0000259" key="14">
    <source>
        <dbReference type="Pfam" id="PF18400"/>
    </source>
</evidence>
<evidence type="ECO:0000259" key="18">
    <source>
        <dbReference type="Pfam" id="PF18404"/>
    </source>
</evidence>
<dbReference type="PANTHER" id="PTHR11226">
    <property type="entry name" value="UDP-GLUCOSE GLYCOPROTEIN:GLUCOSYLTRANSFERASE"/>
    <property type="match status" value="1"/>
</dbReference>
<feature type="compositionally biased region" description="Basic and acidic residues" evidence="12">
    <location>
        <begin position="1638"/>
        <end position="1657"/>
    </location>
</feature>
<evidence type="ECO:0000259" key="16">
    <source>
        <dbReference type="Pfam" id="PF18402"/>
    </source>
</evidence>
<evidence type="ECO:0000256" key="3">
    <source>
        <dbReference type="ARBA" id="ARBA00004922"/>
    </source>
</evidence>
<comment type="catalytic activity">
    <reaction evidence="11">
        <text>N(4)-(alpha-D-Man-(1-&gt;2)-alpha-D-Man-(1-&gt;2)-alpha-D-Man-(1-&gt;3)-[alpha-D-Man-(1-&gt;2)-alpha-D-Man-(1-&gt;3)-[alpha-D-Man-(1-&gt;2)-alpha-D-Man-(1-&gt;6)]-alpha-D-Man-(1-&gt;6)]-beta-D-Man-(1-&gt;4)-beta-D-GlcNAc-(1-&gt;4)-beta-D-GlcNAc)-L-asparaginyl-[protein] (N-glucan mannose isomer 9A1,2,3B1,2,3) + UDP-alpha-D-glucose = N(4)-(alpha-D-Glc-(1-&gt;3)-alpha-D-Man-(1-&gt;2)-alpha-D-Man-(1-&gt;2)-alpha-D-Man-(1-&gt;3)-[alpha-D-Man-(1-&gt;2)-alpha-D-Man-(1-&gt;3)-[alpha-D-Man-(1-&gt;2)-alpha-D-Man-(1-&gt;6)]-alpha-D-Man-(1-&gt;6)]-beta-D-Man-(1-&gt;4)-beta-D-GlcNAc-(1-&gt;4)-beta-D-GlcNAc)-L-asparaginyl-[protein] + UDP + H(+)</text>
        <dbReference type="Rhea" id="RHEA:61304"/>
        <dbReference type="Rhea" id="RHEA-COMP:14356"/>
        <dbReference type="Rhea" id="RHEA-COMP:14357"/>
        <dbReference type="ChEBI" id="CHEBI:15378"/>
        <dbReference type="ChEBI" id="CHEBI:58223"/>
        <dbReference type="ChEBI" id="CHEBI:58885"/>
        <dbReference type="ChEBI" id="CHEBI:59080"/>
        <dbReference type="ChEBI" id="CHEBI:139493"/>
    </reaction>
</comment>
<keyword evidence="6" id="KW-0808">Transferase</keyword>
<comment type="cofactor">
    <cofactor evidence="1">
        <name>Ca(2+)</name>
        <dbReference type="ChEBI" id="CHEBI:29108"/>
    </cofactor>
</comment>
<comment type="pathway">
    <text evidence="3">Protein modification; protein glycosylation.</text>
</comment>
<dbReference type="InterPro" id="IPR040497">
    <property type="entry name" value="Glyco_transf_24"/>
</dbReference>
<evidence type="ECO:0000256" key="7">
    <source>
        <dbReference type="ARBA" id="ARBA00022729"/>
    </source>
</evidence>
<dbReference type="CDD" id="cd06432">
    <property type="entry name" value="GT8_HUGT1_C_like"/>
    <property type="match status" value="1"/>
</dbReference>
<feature type="domain" description="UGGT thioredoxin-like" evidence="15">
    <location>
        <begin position="289"/>
        <end position="419"/>
    </location>
</feature>
<name>A0A914C382_9BILA</name>
<evidence type="ECO:0000313" key="19">
    <source>
        <dbReference type="Proteomes" id="UP000887540"/>
    </source>
</evidence>
<dbReference type="InterPro" id="IPR040692">
    <property type="entry name" value="UGGT_TRXL_3"/>
</dbReference>
<keyword evidence="9" id="KW-0325">Glycoprotein</keyword>
<comment type="similarity">
    <text evidence="4">Belongs to the glycosyltransferase 8 family.</text>
</comment>
<dbReference type="Pfam" id="PF18403">
    <property type="entry name" value="Thioredoxin_15"/>
    <property type="match status" value="2"/>
</dbReference>
<dbReference type="Pfam" id="PF18401">
    <property type="entry name" value="Thioredoxin_13"/>
    <property type="match status" value="1"/>
</dbReference>
<protein>
    <submittedName>
        <fullName evidence="20">UDP-glucose:glycoprotein glucosyltransferase</fullName>
    </submittedName>
</protein>
<reference evidence="20" key="1">
    <citation type="submission" date="2022-11" db="UniProtKB">
        <authorList>
            <consortium name="WormBaseParasite"/>
        </authorList>
    </citation>
    <scope>IDENTIFICATION</scope>
</reference>
<feature type="chain" id="PRO_5037709495" evidence="13">
    <location>
        <begin position="22"/>
        <end position="1657"/>
    </location>
</feature>
<dbReference type="FunFam" id="3.90.550.10:FF:000004">
    <property type="entry name" value="UDP-glucose glycoprotein glucosyltransferase 1"/>
    <property type="match status" value="1"/>
</dbReference>
<evidence type="ECO:0000256" key="4">
    <source>
        <dbReference type="ARBA" id="ARBA00006351"/>
    </source>
</evidence>
<dbReference type="GO" id="GO:0018279">
    <property type="term" value="P:protein N-linked glycosylation via asparagine"/>
    <property type="evidence" value="ECO:0007669"/>
    <property type="project" value="TreeGrafter"/>
</dbReference>
<evidence type="ECO:0000256" key="1">
    <source>
        <dbReference type="ARBA" id="ARBA00001913"/>
    </source>
</evidence>
<dbReference type="InterPro" id="IPR040694">
    <property type="entry name" value="UGGT_TRXL_2"/>
</dbReference>
<feature type="domain" description="UDP-glucose:glycoprotein glucosyltransferase thioredoxin-like" evidence="17">
    <location>
        <begin position="839"/>
        <end position="1057"/>
    </location>
</feature>
<evidence type="ECO:0000256" key="12">
    <source>
        <dbReference type="SAM" id="MobiDB-lite"/>
    </source>
</evidence>
<feature type="domain" description="UDP-glucose:glycoprotein glucosyltransferase thioredoxin-like" evidence="17">
    <location>
        <begin position="706"/>
        <end position="772"/>
    </location>
</feature>
<comment type="function">
    <text evidence="10">Recognizes glycoproteins with minor folding defects. Reglucosylates single N-glycans near the misfolded part of the protein, thus providing quality control for protein folding in the endoplasmic reticulum. Reglucosylated proteins are recognized by calreticulin for recycling to the endoplasmic reticulum and refolding or degradation.</text>
</comment>
<dbReference type="GO" id="GO:0003980">
    <property type="term" value="F:UDP-glucose:glycoprotein glucosyltransferase activity"/>
    <property type="evidence" value="ECO:0007669"/>
    <property type="project" value="InterPro"/>
</dbReference>
<sequence>MWLTWVYSLFILSSLFTYLNGKSVITSLHSKWDHTSFLAETSEFIAKEGNNYFWDFLDHITDKVVPEQWNTRTHEKEFDTAVKQAVSVLSDARSDLLKFALALRLYSPKIQVFQQIAEGYTESGSCGTFIDLHGKVLCSVAELEAEIKKVGSSDPPTTYTIDHFFPTKQEDLPLAILYSELGTSEFAVFHRALKLQAKTDKIRYVFRHFSKDQRNSTKVGLSGYGVELAIKNTEYKAVDDSQEKKVEHSDEDYIEEDNDIHGFNFNVLRKNNEELRDALKQFKIHLLETEELSPLKQWEVSDISFLAAQKIVDAPPEEALSTLVDISQNFPTRARSLVQTRLKNDFRLEVEVNQHIFEQELQLSEGDNAFLLNGINIDVDSLDIFQLFEMIAQEEKMASAFYQMGFRREYLSLLHNLDLSEDKVSYGIDFRDAYPEYINNLDKDKAYRDWGNSVKLMLQPYFPGMIRPIARNFYTLVAVIDPGAPESRSIMKILHSFYVHQVPLRIGFVFVVNDDKTVSGKDDVGVALLNLYNFAKMDRTPAKAINLVTTLLDDLQESQRELTVGEVHKYFKQTFSDQDIDDVFSSDSDYDTGRTAGKAFIERSGLQGLPKVILNGIILDEAGTKADKIEETILMQVMKQTPILQRAIMSGKLTDKDNVQNWLLSQPDILPRLNNRLLAPPSMHLPLNDVFPCSTTTLVKFNALTFDQKAQCIVEKMKYLTKTEETTTHWLNVWLVTDLDSLEGRELLSNALKALKKSNNMRLETILMQVMKQTPILQRAIMSGKLTDKDNVQNWLLSQPDILPRLNNRLLAPPSMHLPLNDVFPCSTTTLAKFNALTFDQKAQCIVEKTKYLTKTEETTTHWLNVWLVADLDSPEGRELLSNALKALKKSNNMRLAVIHNGEVSPPSDKSPKISRLIHTIIRLLPNNLSKQILVKLQKEETVQKVLSSGGDIDEIAVHGMNLESFKKEAKLLSNEQLQIEAAFAENVLGLKKNDRAIIVNGMLYGPFGEGEKFEAEDFNLLEKIAERKGAKSIAEQIEKWEVDRESGKASDVVLRSIATIGRYAVKKPRTFVTLHSDTESVVNLIADDPKRAILEISAIVDPLSKGAQKLAPILLTLTKVVNSDVKLIMNPKAKLSELPLKRFYRYALNEEPTFDANGAAVAPTILFSNLPSKQLLTLNVIAPDSWMIQPVYSEYDLDNIKMQTVKQDALARFELSHILLEGHCFDEVTGSPPRGLQFILGTKINPSMFDTIVMANLGYFQLKASPGAWTLQLREGKSSGIYDITNTTNAEGPAIDGQVKVLIDSFNGKVVRVRTTKKPGMEKKNLLSDNEGGDMDIEDDDEQSQSIWSSLSNKLGGGEKHEVINIFSLASGHLYERFMRIMILSVMKNTKHPVKFWLLNNYLSPQFRETLPQMAKQYNFEYELVEYKWPRWLHQQTEKQRIMWGYKLLFLDVLFPLNVKKIIFVDADQVVRADMMELMELDLDGAPYGYTPFCDSRTSMEGFRFWKKGYWATHLAGRKYHISALYVVDLVKFRQIAAGDRLRGQYQGLSADPNSLSNLDQDLPNNMIHQVRIKSLPQEWLWCETWCSDESKASAKTIDLCNNPQTKEPKLDSAHRIIKEWTEYDDEIKQLLQSDDSQSKQEETTQGHIHDKGGEL</sequence>
<feature type="signal peptide" evidence="13">
    <location>
        <begin position="1"/>
        <end position="21"/>
    </location>
</feature>
<dbReference type="GO" id="GO:0005788">
    <property type="term" value="C:endoplasmic reticulum lumen"/>
    <property type="evidence" value="ECO:0007669"/>
    <property type="project" value="UniProtKB-SubCell"/>
</dbReference>
<feature type="domain" description="Glucosyltransferase 24 catalytic" evidence="18">
    <location>
        <begin position="1365"/>
        <end position="1632"/>
    </location>
</feature>
<evidence type="ECO:0000256" key="2">
    <source>
        <dbReference type="ARBA" id="ARBA00004319"/>
    </source>
</evidence>
<dbReference type="GO" id="GO:0036503">
    <property type="term" value="P:ERAD pathway"/>
    <property type="evidence" value="ECO:0007669"/>
    <property type="project" value="TreeGrafter"/>
</dbReference>
<dbReference type="InterPro" id="IPR029044">
    <property type="entry name" value="Nucleotide-diphossugar_trans"/>
</dbReference>
<dbReference type="Gene3D" id="3.90.550.10">
    <property type="entry name" value="Spore Coat Polysaccharide Biosynthesis Protein SpsA, Chain A"/>
    <property type="match status" value="1"/>
</dbReference>
<dbReference type="InterPro" id="IPR040525">
    <property type="entry name" value="UGGT_TRXL_4"/>
</dbReference>
<dbReference type="Pfam" id="PF18400">
    <property type="entry name" value="Thioredoxin_12"/>
    <property type="match status" value="1"/>
</dbReference>
<comment type="subcellular location">
    <subcellularLocation>
        <location evidence="2">Endoplasmic reticulum lumen</location>
    </subcellularLocation>
</comment>
<keyword evidence="7 13" id="KW-0732">Signal</keyword>
<feature type="domain" description="UGGT thioredoxin-like" evidence="14">
    <location>
        <begin position="35"/>
        <end position="215"/>
    </location>
</feature>
<accession>A0A914C382</accession>
<evidence type="ECO:0000259" key="15">
    <source>
        <dbReference type="Pfam" id="PF18401"/>
    </source>
</evidence>
<dbReference type="SUPFAM" id="SSF53448">
    <property type="entry name" value="Nucleotide-diphospho-sugar transferases"/>
    <property type="match status" value="1"/>
</dbReference>
<dbReference type="Pfam" id="PF18402">
    <property type="entry name" value="Thioredoxin_14"/>
    <property type="match status" value="1"/>
</dbReference>
<evidence type="ECO:0000313" key="20">
    <source>
        <dbReference type="WBParaSite" id="ACRNAN_Path_190.g675.t2"/>
    </source>
</evidence>